<feature type="chain" id="PRO_5045803279" evidence="2">
    <location>
        <begin position="20"/>
        <end position="630"/>
    </location>
</feature>
<dbReference type="Gene3D" id="2.40.128.130">
    <property type="entry name" value="Autotransporter beta-domain"/>
    <property type="match status" value="1"/>
</dbReference>
<dbReference type="SUPFAM" id="SSF52266">
    <property type="entry name" value="SGNH hydrolase"/>
    <property type="match status" value="1"/>
</dbReference>
<name>A0ABU1KET1_XANFL</name>
<evidence type="ECO:0000256" key="2">
    <source>
        <dbReference type="SAM" id="SignalP"/>
    </source>
</evidence>
<dbReference type="SMART" id="SM00869">
    <property type="entry name" value="Autotransporter"/>
    <property type="match status" value="1"/>
</dbReference>
<protein>
    <submittedName>
        <fullName evidence="4">Outer membrane lipase/esterase</fullName>
    </submittedName>
</protein>
<reference evidence="4 5" key="1">
    <citation type="submission" date="2023-07" db="EMBL/GenBank/DDBJ databases">
        <title>Genomic Encyclopedia of Type Strains, Phase IV (KMG-IV): sequencing the most valuable type-strain genomes for metagenomic binning, comparative biology and taxonomic classification.</title>
        <authorList>
            <person name="Goeker M."/>
        </authorList>
    </citation>
    <scope>NUCLEOTIDE SEQUENCE [LARGE SCALE GENOMIC DNA]</scope>
    <source>
        <strain evidence="4 5">DSM 338</strain>
    </source>
</reference>
<feature type="domain" description="Autotransporter" evidence="3">
    <location>
        <begin position="350"/>
        <end position="630"/>
    </location>
</feature>
<dbReference type="PROSITE" id="PS01098">
    <property type="entry name" value="LIPASE_GDSL_SER"/>
    <property type="match status" value="1"/>
</dbReference>
<dbReference type="SUPFAM" id="SSF103515">
    <property type="entry name" value="Autotransporter"/>
    <property type="match status" value="1"/>
</dbReference>
<keyword evidence="5" id="KW-1185">Reference proteome</keyword>
<dbReference type="PANTHER" id="PTHR45642">
    <property type="entry name" value="GDSL ESTERASE/LIPASE EXL3"/>
    <property type="match status" value="1"/>
</dbReference>
<keyword evidence="1 2" id="KW-0732">Signal</keyword>
<gene>
    <name evidence="4" type="ORF">GGQ86_001817</name>
</gene>
<evidence type="ECO:0000313" key="5">
    <source>
        <dbReference type="Proteomes" id="UP001245370"/>
    </source>
</evidence>
<dbReference type="Pfam" id="PF03797">
    <property type="entry name" value="Autotransporter"/>
    <property type="match status" value="1"/>
</dbReference>
<dbReference type="PROSITE" id="PS51208">
    <property type="entry name" value="AUTOTRANSPORTER"/>
    <property type="match status" value="1"/>
</dbReference>
<sequence length="630" mass="67034">MISRSSIALAALLSTVSFGALETAQAHEFSSFYVFGDSLSDAGTYYVVIDGQLQSVRFTVNPGQVWDMRVGEHYGFDVSPYLAIDTVNGTSTVVGGNNYAQGGACVDSGYAIPKCLAYKYNTLGETQQLEAYLDSTGGVARPNALYSMWAGANDIFTQAILLDLGVISEEKAIEHVVAAANQHVENIHTLSKAGARYIIVPNLPDISKAPVTGVLPEGPFFSAAVTAYNATLYKDLRHLGGSNIIFVDDYALVNEVIANPHMYGFTNVTDRACQQEFSITCTTNTLVAPNAQNDYLFADVVHPTPAGHALLAEYIESIIDAPGLIGMLAESPIYVGRGIFRTLDTRIGTGTPKGFQLYTNIDYSTYSLDPTRDHSGSDGSATAGYVGLEYGFGNGISVGALLSYASGSYNFSALSGGYDADMFNGTIYANARFGGAFAQLSGTIGSIDYNSIQRQFALGASLRTDMGNTSGVYYGARLATGYDFTFGQATLTPLAQLTYQQATVDGYAETAGNSSAMSFGNQLRELFYVTLGGQASYAFVVSGVTIRPNVQASWNYDFLNQDRSVTAGLLTAPVTFAMPVYQPGRSWTNLAAGLTVEAANGLSCNFTVGEQLGQDQVSSAYVNGGIVYKF</sequence>
<dbReference type="InterPro" id="IPR036514">
    <property type="entry name" value="SGNH_hydro_sf"/>
</dbReference>
<dbReference type="GeneID" id="95762096"/>
<dbReference type="EMBL" id="JAVDPY010000002">
    <property type="protein sequence ID" value="MDR6333353.1"/>
    <property type="molecule type" value="Genomic_DNA"/>
</dbReference>
<dbReference type="PANTHER" id="PTHR45642:SF139">
    <property type="entry name" value="SGNH HYDROLASE-TYPE ESTERASE DOMAIN-CONTAINING PROTEIN"/>
    <property type="match status" value="1"/>
</dbReference>
<evidence type="ECO:0000313" key="4">
    <source>
        <dbReference type="EMBL" id="MDR6333353.1"/>
    </source>
</evidence>
<dbReference type="CDD" id="cd01847">
    <property type="entry name" value="Triacylglycerol_lipase_like"/>
    <property type="match status" value="1"/>
</dbReference>
<dbReference type="RefSeq" id="WP_281806285.1">
    <property type="nucleotide sequence ID" value="NZ_BSDO01000001.1"/>
</dbReference>
<proteinExistence type="predicted"/>
<dbReference type="Proteomes" id="UP001245370">
    <property type="component" value="Unassembled WGS sequence"/>
</dbReference>
<accession>A0ABU1KET1</accession>
<dbReference type="InterPro" id="IPR001087">
    <property type="entry name" value="GDSL"/>
</dbReference>
<feature type="signal peptide" evidence="2">
    <location>
        <begin position="1"/>
        <end position="19"/>
    </location>
</feature>
<comment type="caution">
    <text evidence="4">The sequence shown here is derived from an EMBL/GenBank/DDBJ whole genome shotgun (WGS) entry which is preliminary data.</text>
</comment>
<dbReference type="InterPro" id="IPR005546">
    <property type="entry name" value="Autotransporte_beta"/>
</dbReference>
<dbReference type="InterPro" id="IPR050592">
    <property type="entry name" value="GDSL_lipolytic_enzyme"/>
</dbReference>
<dbReference type="InterPro" id="IPR036709">
    <property type="entry name" value="Autotransporte_beta_dom_sf"/>
</dbReference>
<dbReference type="Pfam" id="PF00657">
    <property type="entry name" value="Lipase_GDSL"/>
    <property type="match status" value="1"/>
</dbReference>
<organism evidence="4 5">
    <name type="scientific">Xanthobacter flavus</name>
    <dbReference type="NCBI Taxonomy" id="281"/>
    <lineage>
        <taxon>Bacteria</taxon>
        <taxon>Pseudomonadati</taxon>
        <taxon>Pseudomonadota</taxon>
        <taxon>Alphaproteobacteria</taxon>
        <taxon>Hyphomicrobiales</taxon>
        <taxon>Xanthobacteraceae</taxon>
        <taxon>Xanthobacter</taxon>
    </lineage>
</organism>
<evidence type="ECO:0000259" key="3">
    <source>
        <dbReference type="PROSITE" id="PS51208"/>
    </source>
</evidence>
<evidence type="ECO:0000256" key="1">
    <source>
        <dbReference type="ARBA" id="ARBA00022729"/>
    </source>
</evidence>
<dbReference type="InterPro" id="IPR008265">
    <property type="entry name" value="Lipase_GDSL_AS"/>
</dbReference>
<dbReference type="Gene3D" id="3.40.50.1110">
    <property type="entry name" value="SGNH hydrolase"/>
    <property type="match status" value="1"/>
</dbReference>